<gene>
    <name evidence="10" type="ORF">D8771_04970</name>
</gene>
<evidence type="ECO:0000256" key="9">
    <source>
        <dbReference type="SAM" id="Phobius"/>
    </source>
</evidence>
<feature type="transmembrane region" description="Helical" evidence="9">
    <location>
        <begin position="95"/>
        <end position="112"/>
    </location>
</feature>
<keyword evidence="5 9" id="KW-0812">Transmembrane</keyword>
<evidence type="ECO:0000313" key="11">
    <source>
        <dbReference type="Proteomes" id="UP000298111"/>
    </source>
</evidence>
<dbReference type="AlphaFoldDB" id="A0A8H1LJT4"/>
<accession>A0A8H1LJT4</accession>
<comment type="similarity">
    <text evidence="2">Belongs to the BCCT transporter (TC 2.A.15) family.</text>
</comment>
<feature type="region of interest" description="Disordered" evidence="8">
    <location>
        <begin position="166"/>
        <end position="187"/>
    </location>
</feature>
<evidence type="ECO:0000256" key="6">
    <source>
        <dbReference type="ARBA" id="ARBA00022989"/>
    </source>
</evidence>
<dbReference type="PANTHER" id="PTHR30047">
    <property type="entry name" value="HIGH-AFFINITY CHOLINE TRANSPORT PROTEIN-RELATED"/>
    <property type="match status" value="1"/>
</dbReference>
<evidence type="ECO:0000256" key="4">
    <source>
        <dbReference type="ARBA" id="ARBA00022475"/>
    </source>
</evidence>
<dbReference type="Pfam" id="PF02028">
    <property type="entry name" value="BCCT"/>
    <property type="match status" value="1"/>
</dbReference>
<evidence type="ECO:0000256" key="2">
    <source>
        <dbReference type="ARBA" id="ARBA00005658"/>
    </source>
</evidence>
<evidence type="ECO:0008006" key="12">
    <source>
        <dbReference type="Google" id="ProtNLM"/>
    </source>
</evidence>
<dbReference type="GO" id="GO:0022857">
    <property type="term" value="F:transmembrane transporter activity"/>
    <property type="evidence" value="ECO:0007669"/>
    <property type="project" value="InterPro"/>
</dbReference>
<evidence type="ECO:0000256" key="3">
    <source>
        <dbReference type="ARBA" id="ARBA00022448"/>
    </source>
</evidence>
<keyword evidence="4" id="KW-1003">Cell membrane</keyword>
<dbReference type="InterPro" id="IPR000060">
    <property type="entry name" value="BCCT_transptr"/>
</dbReference>
<evidence type="ECO:0000256" key="8">
    <source>
        <dbReference type="SAM" id="MobiDB-lite"/>
    </source>
</evidence>
<feature type="compositionally biased region" description="Basic and acidic residues" evidence="8">
    <location>
        <begin position="178"/>
        <end position="187"/>
    </location>
</feature>
<name>A0A8H1LJT4_9ACTN</name>
<dbReference type="Proteomes" id="UP000298111">
    <property type="component" value="Unassembled WGS sequence"/>
</dbReference>
<proteinExistence type="inferred from homology"/>
<protein>
    <recommendedName>
        <fullName evidence="12">BCCT family transporter</fullName>
    </recommendedName>
</protein>
<dbReference type="PANTHER" id="PTHR30047:SF7">
    <property type="entry name" value="HIGH-AFFINITY CHOLINE TRANSPORT PROTEIN"/>
    <property type="match status" value="1"/>
</dbReference>
<keyword evidence="6 9" id="KW-1133">Transmembrane helix</keyword>
<organism evidence="10 11">
    <name type="scientific">Streptomyces albus</name>
    <dbReference type="NCBI Taxonomy" id="1888"/>
    <lineage>
        <taxon>Bacteria</taxon>
        <taxon>Bacillati</taxon>
        <taxon>Actinomycetota</taxon>
        <taxon>Actinomycetes</taxon>
        <taxon>Kitasatosporales</taxon>
        <taxon>Streptomycetaceae</taxon>
        <taxon>Streptomyces</taxon>
    </lineage>
</organism>
<keyword evidence="3" id="KW-0813">Transport</keyword>
<evidence type="ECO:0000313" key="10">
    <source>
        <dbReference type="EMBL" id="TGG87103.1"/>
    </source>
</evidence>
<dbReference type="EMBL" id="RCIY01000029">
    <property type="protein sequence ID" value="TGG87103.1"/>
    <property type="molecule type" value="Genomic_DNA"/>
</dbReference>
<dbReference type="GO" id="GO:0005886">
    <property type="term" value="C:plasma membrane"/>
    <property type="evidence" value="ECO:0007669"/>
    <property type="project" value="UniProtKB-SubCell"/>
</dbReference>
<keyword evidence="7 9" id="KW-0472">Membrane</keyword>
<comment type="caution">
    <text evidence="10">The sequence shown here is derived from an EMBL/GenBank/DDBJ whole genome shotgun (WGS) entry which is preliminary data.</text>
</comment>
<evidence type="ECO:0000256" key="1">
    <source>
        <dbReference type="ARBA" id="ARBA00004651"/>
    </source>
</evidence>
<evidence type="ECO:0000256" key="5">
    <source>
        <dbReference type="ARBA" id="ARBA00022692"/>
    </source>
</evidence>
<comment type="subcellular location">
    <subcellularLocation>
        <location evidence="1">Cell membrane</location>
        <topology evidence="1">Multi-pass membrane protein</topology>
    </subcellularLocation>
</comment>
<sequence length="187" mass="20183">MGDQAAARLRKASWLSVRLRLLARCQERRCPVRQGGRRSRDRAVRSALGTAALPGHNVFAVVVVAVYFVTSSDSAAYVINLLTSGGKSDAPKIQRVYWSFVEGAVATVLLLAGSGGLLALQTAAVTTALPSSLVMLVMRYGQVRALYADDRQVPLDRITLAEPLRERVPAGESPSRSPFRDHVRGSP</sequence>
<feature type="transmembrane region" description="Helical" evidence="9">
    <location>
        <begin position="58"/>
        <end position="83"/>
    </location>
</feature>
<reference evidence="10 11" key="1">
    <citation type="submission" date="2018-10" db="EMBL/GenBank/DDBJ databases">
        <title>Isolation of pseudouridimycin from Streptomyces albus DSM 40763.</title>
        <authorList>
            <person name="Rosenqvist P."/>
            <person name="Metsae-Ketelae M."/>
            <person name="Virta P."/>
        </authorList>
    </citation>
    <scope>NUCLEOTIDE SEQUENCE [LARGE SCALE GENOMIC DNA]</scope>
    <source>
        <strain evidence="10 11">DSM 40763</strain>
    </source>
</reference>
<evidence type="ECO:0000256" key="7">
    <source>
        <dbReference type="ARBA" id="ARBA00023136"/>
    </source>
</evidence>